<comment type="caution">
    <text evidence="1">The sequence shown here is derived from an EMBL/GenBank/DDBJ whole genome shotgun (WGS) entry which is preliminary data.</text>
</comment>
<dbReference type="EMBL" id="RBID01000015">
    <property type="protein sequence ID" value="RKQ57837.1"/>
    <property type="molecule type" value="Genomic_DNA"/>
</dbReference>
<accession>A0A495BAC8</accession>
<dbReference type="AlphaFoldDB" id="A0A495BAC8"/>
<name>A0A495BAC8_VOGIN</name>
<evidence type="ECO:0000313" key="1">
    <source>
        <dbReference type="EMBL" id="RKQ57837.1"/>
    </source>
</evidence>
<organism evidence="1 2">
    <name type="scientific">Vogesella indigofera</name>
    <name type="common">Pseudomonas indigofera</name>
    <dbReference type="NCBI Taxonomy" id="45465"/>
    <lineage>
        <taxon>Bacteria</taxon>
        <taxon>Pseudomonadati</taxon>
        <taxon>Pseudomonadota</taxon>
        <taxon>Betaproteobacteria</taxon>
        <taxon>Neisseriales</taxon>
        <taxon>Chromobacteriaceae</taxon>
        <taxon>Vogesella</taxon>
    </lineage>
</organism>
<dbReference type="GO" id="GO:0016301">
    <property type="term" value="F:kinase activity"/>
    <property type="evidence" value="ECO:0007669"/>
    <property type="project" value="UniProtKB-KW"/>
</dbReference>
<dbReference type="Gene3D" id="3.30.565.10">
    <property type="entry name" value="Histidine kinase-like ATPase, C-terminal domain"/>
    <property type="match status" value="1"/>
</dbReference>
<keyword evidence="1" id="KW-0808">Transferase</keyword>
<dbReference type="SUPFAM" id="SSF55874">
    <property type="entry name" value="ATPase domain of HSP90 chaperone/DNA topoisomerase II/histidine kinase"/>
    <property type="match status" value="1"/>
</dbReference>
<proteinExistence type="predicted"/>
<gene>
    <name evidence="1" type="ORF">C8E02_2136</name>
</gene>
<keyword evidence="1" id="KW-0418">Kinase</keyword>
<dbReference type="InterPro" id="IPR036890">
    <property type="entry name" value="HATPase_C_sf"/>
</dbReference>
<sequence>MSELEARPYASSLIESMRSVGYSLESAIADLIDNSISANATSVRIEFRPYDEPYLAIIDNGDGMLPDELTDAMRHGSKSPNNERKEGDLGRFGLGLKTASLSQCKKLTVISFKDGVLSCRCWDLDHVALRNDWILLVPDSKEEILALPHVAELTQYGHGTIVLLQSLDRLIAGESSAETAFRYKIEQVRQHLALVFHRFLTGEPNLPRVEISINGDAVEPIDPFLISNRATQIMPESQFPIENSLITVRPYILPHSSKLAPEVLKLAGGEESLRKYQGFYVYRNRRLIIWGTWFRLRRQEELSKLARIRVDLPNSLDHLWTLDIKKSTAHPPEVIRTRLKSIVDRIAERSRSTYTYRGRKTRETGITHAWDRVEGRGASFSYRINKEHPLLRALHDSLDNEQARLLDGVLGMLEQGFPCDSLYADMASDLRQERESFDFHALKEMALQIIEAMAAAMPNGRHAALQTLPQLEPFSHAPELTARIVKELENAV</sequence>
<dbReference type="Proteomes" id="UP000279384">
    <property type="component" value="Unassembled WGS sequence"/>
</dbReference>
<evidence type="ECO:0000313" key="2">
    <source>
        <dbReference type="Proteomes" id="UP000279384"/>
    </source>
</evidence>
<dbReference type="RefSeq" id="WP_120810729.1">
    <property type="nucleotide sequence ID" value="NZ_RBID01000015.1"/>
</dbReference>
<protein>
    <submittedName>
        <fullName evidence="1">Histidine kinase/DNA gyrase B/HSP90-like ATPase</fullName>
    </submittedName>
</protein>
<dbReference type="Pfam" id="PF13589">
    <property type="entry name" value="HATPase_c_3"/>
    <property type="match status" value="1"/>
</dbReference>
<reference evidence="1 2" key="1">
    <citation type="submission" date="2018-10" db="EMBL/GenBank/DDBJ databases">
        <title>Genomic Encyclopedia of Type Strains, Phase IV (KMG-IV): sequencing the most valuable type-strain genomes for metagenomic binning, comparative biology and taxonomic classification.</title>
        <authorList>
            <person name="Goeker M."/>
        </authorList>
    </citation>
    <scope>NUCLEOTIDE SEQUENCE [LARGE SCALE GENOMIC DNA]</scope>
    <source>
        <strain evidence="1 2">DSM 3303</strain>
    </source>
</reference>